<feature type="compositionally biased region" description="Basic and acidic residues" evidence="2">
    <location>
        <begin position="96"/>
        <end position="107"/>
    </location>
</feature>
<accession>A0A2T0UFA1</accession>
<comment type="caution">
    <text evidence="4">The sequence shown here is derived from an EMBL/GenBank/DDBJ whole genome shotgun (WGS) entry which is preliminary data.</text>
</comment>
<dbReference type="SMART" id="SM00422">
    <property type="entry name" value="HTH_MERR"/>
    <property type="match status" value="1"/>
</dbReference>
<protein>
    <submittedName>
        <fullName evidence="4">MerR-like DNA binding protein</fullName>
    </submittedName>
</protein>
<reference evidence="4 5" key="1">
    <citation type="submission" date="2018-03" db="EMBL/GenBank/DDBJ databases">
        <title>Genomic Encyclopedia of Archaeal and Bacterial Type Strains, Phase II (KMG-II): from individual species to whole genera.</title>
        <authorList>
            <person name="Goeker M."/>
        </authorList>
    </citation>
    <scope>NUCLEOTIDE SEQUENCE [LARGE SCALE GENOMIC DNA]</scope>
    <source>
        <strain evidence="4 5">ATCC BAA-1496</strain>
    </source>
</reference>
<feature type="domain" description="HTH merR-type" evidence="3">
    <location>
        <begin position="25"/>
        <end position="83"/>
    </location>
</feature>
<dbReference type="CDD" id="cd00592">
    <property type="entry name" value="HTH_MerR-like"/>
    <property type="match status" value="1"/>
</dbReference>
<gene>
    <name evidence="4" type="ORF">BCF74_11810</name>
</gene>
<dbReference type="EMBL" id="PVTI01000018">
    <property type="protein sequence ID" value="PRY56616.1"/>
    <property type="molecule type" value="Genomic_DNA"/>
</dbReference>
<dbReference type="AlphaFoldDB" id="A0A2T0UFA1"/>
<name>A0A2T0UFA1_9MICO</name>
<evidence type="ECO:0000259" key="3">
    <source>
        <dbReference type="PROSITE" id="PS50937"/>
    </source>
</evidence>
<dbReference type="GO" id="GO:0003700">
    <property type="term" value="F:DNA-binding transcription factor activity"/>
    <property type="evidence" value="ECO:0007669"/>
    <property type="project" value="InterPro"/>
</dbReference>
<proteinExistence type="predicted"/>
<dbReference type="PROSITE" id="PS50937">
    <property type="entry name" value="HTH_MERR_2"/>
    <property type="match status" value="1"/>
</dbReference>
<keyword evidence="5" id="KW-1185">Reference proteome</keyword>
<dbReference type="InterPro" id="IPR009061">
    <property type="entry name" value="DNA-bd_dom_put_sf"/>
</dbReference>
<keyword evidence="1" id="KW-0238">DNA-binding</keyword>
<dbReference type="InterPro" id="IPR000551">
    <property type="entry name" value="MerR-type_HTH_dom"/>
</dbReference>
<dbReference type="RefSeq" id="WP_106298042.1">
    <property type="nucleotide sequence ID" value="NZ_PVTI01000018.1"/>
</dbReference>
<evidence type="ECO:0000256" key="1">
    <source>
        <dbReference type="ARBA" id="ARBA00023125"/>
    </source>
</evidence>
<dbReference type="PANTHER" id="PTHR30204:SF89">
    <property type="entry name" value="HTH MERR-TYPE DOMAIN-CONTAINING PROTEIN"/>
    <property type="match status" value="1"/>
</dbReference>
<dbReference type="OrthoDB" id="3191171at2"/>
<evidence type="ECO:0000313" key="4">
    <source>
        <dbReference type="EMBL" id="PRY56616.1"/>
    </source>
</evidence>
<dbReference type="PANTHER" id="PTHR30204">
    <property type="entry name" value="REDOX-CYCLING DRUG-SENSING TRANSCRIPTIONAL ACTIVATOR SOXR"/>
    <property type="match status" value="1"/>
</dbReference>
<sequence length="234" mass="25431">MPPSRPERPLTIGKVLDALREEFPDISISKLRFLEGEGLVTPDRTPAGYRTYTPADVDRLRYVLRAQRDRFWPLRVIREALDALDRGLEPPGTGGDAERPRAPKPAEDPDVPSAAELTRVRSVRLTRAELVEATGLDADVVDSLEGFGVLRPDKSGHYSATDLQAAHAAAGLAAYGIEARHLRPFRTAADREVGLVEQAMSTRRGGGRADDEAAIARLCLQLHAALVKGGLARS</sequence>
<organism evidence="4 5">
    <name type="scientific">Knoellia remsis</name>
    <dbReference type="NCBI Taxonomy" id="407159"/>
    <lineage>
        <taxon>Bacteria</taxon>
        <taxon>Bacillati</taxon>
        <taxon>Actinomycetota</taxon>
        <taxon>Actinomycetes</taxon>
        <taxon>Micrococcales</taxon>
        <taxon>Intrasporangiaceae</taxon>
        <taxon>Knoellia</taxon>
    </lineage>
</organism>
<dbReference type="InterPro" id="IPR047057">
    <property type="entry name" value="MerR_fam"/>
</dbReference>
<dbReference type="Pfam" id="PF13411">
    <property type="entry name" value="MerR_1"/>
    <property type="match status" value="1"/>
</dbReference>
<evidence type="ECO:0000313" key="5">
    <source>
        <dbReference type="Proteomes" id="UP000237822"/>
    </source>
</evidence>
<dbReference type="Gene3D" id="1.10.1660.10">
    <property type="match status" value="1"/>
</dbReference>
<evidence type="ECO:0000256" key="2">
    <source>
        <dbReference type="SAM" id="MobiDB-lite"/>
    </source>
</evidence>
<feature type="region of interest" description="Disordered" evidence="2">
    <location>
        <begin position="85"/>
        <end position="113"/>
    </location>
</feature>
<dbReference type="Proteomes" id="UP000237822">
    <property type="component" value="Unassembled WGS sequence"/>
</dbReference>
<dbReference type="GO" id="GO:0003677">
    <property type="term" value="F:DNA binding"/>
    <property type="evidence" value="ECO:0007669"/>
    <property type="project" value="UniProtKB-KW"/>
</dbReference>
<dbReference type="SUPFAM" id="SSF46955">
    <property type="entry name" value="Putative DNA-binding domain"/>
    <property type="match status" value="1"/>
</dbReference>